<protein>
    <recommendedName>
        <fullName evidence="11">Probable nicotinate-nucleotide adenylyltransferase</fullName>
        <ecNumber evidence="11">2.7.7.18</ecNumber>
    </recommendedName>
    <alternativeName>
        <fullName evidence="11">Deamido-NAD(+) diphosphorylase</fullName>
    </alternativeName>
    <alternativeName>
        <fullName evidence="11">Deamido-NAD(+) pyrophosphorylase</fullName>
    </alternativeName>
    <alternativeName>
        <fullName evidence="11">Nicotinate mononucleotide adenylyltransferase</fullName>
        <shortName evidence="11">NaMN adenylyltransferase</shortName>
    </alternativeName>
</protein>
<keyword evidence="7 11" id="KW-0547">Nucleotide-binding</keyword>
<dbReference type="GO" id="GO:0005524">
    <property type="term" value="F:ATP binding"/>
    <property type="evidence" value="ECO:0007669"/>
    <property type="project" value="UniProtKB-KW"/>
</dbReference>
<evidence type="ECO:0000256" key="11">
    <source>
        <dbReference type="HAMAP-Rule" id="MF_00244"/>
    </source>
</evidence>
<keyword evidence="5 11" id="KW-0808">Transferase</keyword>
<evidence type="ECO:0000256" key="5">
    <source>
        <dbReference type="ARBA" id="ARBA00022679"/>
    </source>
</evidence>
<evidence type="ECO:0000256" key="2">
    <source>
        <dbReference type="ARBA" id="ARBA00005019"/>
    </source>
</evidence>
<evidence type="ECO:0000256" key="1">
    <source>
        <dbReference type="ARBA" id="ARBA00002324"/>
    </source>
</evidence>
<comment type="function">
    <text evidence="1 11">Catalyzes the reversible adenylation of nicotinate mononucleotide (NaMN) to nicotinic acid adenine dinucleotide (NaAD).</text>
</comment>
<accession>G2KPL6</accession>
<keyword evidence="9 11" id="KW-0520">NAD</keyword>
<dbReference type="GO" id="GO:0004515">
    <property type="term" value="F:nicotinate-nucleotide adenylyltransferase activity"/>
    <property type="evidence" value="ECO:0007669"/>
    <property type="project" value="UniProtKB-UniRule"/>
</dbReference>
<evidence type="ECO:0000313" key="14">
    <source>
        <dbReference type="Proteomes" id="UP000009286"/>
    </source>
</evidence>
<evidence type="ECO:0000256" key="9">
    <source>
        <dbReference type="ARBA" id="ARBA00023027"/>
    </source>
</evidence>
<dbReference type="PANTHER" id="PTHR39321">
    <property type="entry name" value="NICOTINATE-NUCLEOTIDE ADENYLYLTRANSFERASE-RELATED"/>
    <property type="match status" value="1"/>
</dbReference>
<feature type="domain" description="Cytidyltransferase-like" evidence="12">
    <location>
        <begin position="22"/>
        <end position="202"/>
    </location>
</feature>
<dbReference type="InterPro" id="IPR005248">
    <property type="entry name" value="NadD/NMNAT"/>
</dbReference>
<dbReference type="EMBL" id="CP002382">
    <property type="protein sequence ID" value="AEP09516.1"/>
    <property type="molecule type" value="Genomic_DNA"/>
</dbReference>
<dbReference type="EC" id="2.7.7.18" evidence="11"/>
<dbReference type="STRING" id="856793.MICA_1193"/>
<evidence type="ECO:0000256" key="4">
    <source>
        <dbReference type="ARBA" id="ARBA00022642"/>
    </source>
</evidence>
<keyword evidence="6 11" id="KW-0548">Nucleotidyltransferase</keyword>
<gene>
    <name evidence="11" type="primary">nadD</name>
    <name evidence="13" type="ordered locus">MICA_1193</name>
</gene>
<dbReference type="eggNOG" id="COG1057">
    <property type="taxonomic scope" value="Bacteria"/>
</dbReference>
<dbReference type="CDD" id="cd02165">
    <property type="entry name" value="NMNAT"/>
    <property type="match status" value="1"/>
</dbReference>
<dbReference type="InterPro" id="IPR004821">
    <property type="entry name" value="Cyt_trans-like"/>
</dbReference>
<name>G2KPL6_MICAA</name>
<comment type="similarity">
    <text evidence="3 11">Belongs to the NadD family.</text>
</comment>
<dbReference type="Gene3D" id="3.40.50.620">
    <property type="entry name" value="HUPs"/>
    <property type="match status" value="1"/>
</dbReference>
<evidence type="ECO:0000256" key="3">
    <source>
        <dbReference type="ARBA" id="ARBA00009014"/>
    </source>
</evidence>
<keyword evidence="8 11" id="KW-0067">ATP-binding</keyword>
<dbReference type="Pfam" id="PF01467">
    <property type="entry name" value="CTP_transf_like"/>
    <property type="match status" value="1"/>
</dbReference>
<comment type="pathway">
    <text evidence="2 11">Cofactor biosynthesis; NAD(+) biosynthesis; deamido-NAD(+) from nicotinate D-ribonucleotide: step 1/1.</text>
</comment>
<dbReference type="InterPro" id="IPR014729">
    <property type="entry name" value="Rossmann-like_a/b/a_fold"/>
</dbReference>
<dbReference type="AlphaFoldDB" id="G2KPL6"/>
<dbReference type="UniPathway" id="UPA00253">
    <property type="reaction ID" value="UER00332"/>
</dbReference>
<evidence type="ECO:0000256" key="10">
    <source>
        <dbReference type="ARBA" id="ARBA00048721"/>
    </source>
</evidence>
<dbReference type="Proteomes" id="UP000009286">
    <property type="component" value="Chromosome"/>
</dbReference>
<dbReference type="PANTHER" id="PTHR39321:SF3">
    <property type="entry name" value="PHOSPHOPANTETHEINE ADENYLYLTRANSFERASE"/>
    <property type="match status" value="1"/>
</dbReference>
<evidence type="ECO:0000256" key="7">
    <source>
        <dbReference type="ARBA" id="ARBA00022741"/>
    </source>
</evidence>
<dbReference type="OrthoDB" id="5295945at2"/>
<comment type="catalytic activity">
    <reaction evidence="10 11">
        <text>nicotinate beta-D-ribonucleotide + ATP + H(+) = deamido-NAD(+) + diphosphate</text>
        <dbReference type="Rhea" id="RHEA:22860"/>
        <dbReference type="ChEBI" id="CHEBI:15378"/>
        <dbReference type="ChEBI" id="CHEBI:30616"/>
        <dbReference type="ChEBI" id="CHEBI:33019"/>
        <dbReference type="ChEBI" id="CHEBI:57502"/>
        <dbReference type="ChEBI" id="CHEBI:58437"/>
        <dbReference type="EC" id="2.7.7.18"/>
    </reaction>
</comment>
<sequence length="205" mass="23239">MSFISEPHLLDGPRWAGMRIGLLGGSFNPPHAGHVHNARVALAALKLDYVWWMVTPQNPHKFNGDTMNYAERIAACRALTAQHPKMLVCGLEGELGLTRTIDTLDMLKTRFKRTDFVLLTGFDIVQTIHTWRHWRDIPELVATAHVARPPALDLVKRAPLRRLPVRNRTVPDSATAAPLEPRNRFYLLHTRMVDLSSTKIRNSTE</sequence>
<evidence type="ECO:0000313" key="13">
    <source>
        <dbReference type="EMBL" id="AEP09516.1"/>
    </source>
</evidence>
<dbReference type="GO" id="GO:0009435">
    <property type="term" value="P:NAD+ biosynthetic process"/>
    <property type="evidence" value="ECO:0007669"/>
    <property type="project" value="UniProtKB-UniRule"/>
</dbReference>
<evidence type="ECO:0000256" key="8">
    <source>
        <dbReference type="ARBA" id="ARBA00022840"/>
    </source>
</evidence>
<dbReference type="HAMAP" id="MF_00244">
    <property type="entry name" value="NaMN_adenylyltr"/>
    <property type="match status" value="1"/>
</dbReference>
<dbReference type="HOGENOM" id="CLU_069765_2_0_5"/>
<keyword evidence="4 11" id="KW-0662">Pyridine nucleotide biosynthesis</keyword>
<evidence type="ECO:0000259" key="12">
    <source>
        <dbReference type="Pfam" id="PF01467"/>
    </source>
</evidence>
<dbReference type="KEGG" id="mai:MICA_1193"/>
<proteinExistence type="inferred from homology"/>
<dbReference type="SUPFAM" id="SSF52374">
    <property type="entry name" value="Nucleotidylyl transferase"/>
    <property type="match status" value="1"/>
</dbReference>
<dbReference type="RefSeq" id="WP_014102739.1">
    <property type="nucleotide sequence ID" value="NC_016026.1"/>
</dbReference>
<organism evidence="13 14">
    <name type="scientific">Micavibrio aeruginosavorus (strain ARL-13)</name>
    <dbReference type="NCBI Taxonomy" id="856793"/>
    <lineage>
        <taxon>Bacteria</taxon>
        <taxon>Pseudomonadati</taxon>
        <taxon>Bdellovibrionota</taxon>
        <taxon>Bdellovibrionia</taxon>
        <taxon>Bdellovibrionales</taxon>
        <taxon>Pseudobdellovibrionaceae</taxon>
        <taxon>Micavibrio</taxon>
    </lineage>
</organism>
<keyword evidence="14" id="KW-1185">Reference proteome</keyword>
<reference evidence="13 14" key="1">
    <citation type="journal article" date="2011" name="BMC Genomics">
        <title>Genomic insights into an obligate epibiotic bacterial predator: Micavibrio aeruginosavorus ARL-13.</title>
        <authorList>
            <person name="Wang Z."/>
            <person name="Kadouri D."/>
            <person name="Wu M."/>
        </authorList>
    </citation>
    <scope>NUCLEOTIDE SEQUENCE [LARGE SCALE GENOMIC DNA]</scope>
    <source>
        <strain evidence="13 14">ARL-13</strain>
    </source>
</reference>
<evidence type="ECO:0000256" key="6">
    <source>
        <dbReference type="ARBA" id="ARBA00022695"/>
    </source>
</evidence>